<dbReference type="AlphaFoldDB" id="A0A8D3WKL9"/>
<gene>
    <name evidence="3" type="ordered locus">Sfla_2778</name>
</gene>
<dbReference type="EMBL" id="CP002475">
    <property type="protein sequence ID" value="ADW04206.1"/>
    <property type="molecule type" value="Genomic_DNA"/>
</dbReference>
<keyword evidence="2" id="KW-0812">Transmembrane</keyword>
<evidence type="ECO:0000313" key="3">
    <source>
        <dbReference type="EMBL" id="ADW04206.1"/>
    </source>
</evidence>
<keyword evidence="2" id="KW-0472">Membrane</keyword>
<feature type="region of interest" description="Disordered" evidence="1">
    <location>
        <begin position="81"/>
        <end position="121"/>
    </location>
</feature>
<organism evidence="3 4">
    <name type="scientific">Streptomyces pratensis (strain ATCC 33331 / IAF-45CD)</name>
    <dbReference type="NCBI Taxonomy" id="591167"/>
    <lineage>
        <taxon>Bacteria</taxon>
        <taxon>Bacillati</taxon>
        <taxon>Actinomycetota</taxon>
        <taxon>Actinomycetes</taxon>
        <taxon>Kitasatosporales</taxon>
        <taxon>Streptomycetaceae</taxon>
        <taxon>Streptomyces</taxon>
    </lineage>
</organism>
<dbReference type="OrthoDB" id="3871904at2"/>
<feature type="region of interest" description="Disordered" evidence="1">
    <location>
        <begin position="1"/>
        <end position="50"/>
    </location>
</feature>
<name>A0A8D3WKL9_STRFA</name>
<protein>
    <submittedName>
        <fullName evidence="3">Uncharacterized protein</fullName>
    </submittedName>
</protein>
<evidence type="ECO:0000313" key="4">
    <source>
        <dbReference type="Proteomes" id="UP000002066"/>
    </source>
</evidence>
<dbReference type="Proteomes" id="UP000002066">
    <property type="component" value="Chromosome"/>
</dbReference>
<keyword evidence="2" id="KW-1133">Transmembrane helix</keyword>
<evidence type="ECO:0000256" key="1">
    <source>
        <dbReference type="SAM" id="MobiDB-lite"/>
    </source>
</evidence>
<proteinExistence type="predicted"/>
<reference evidence="3 4" key="1">
    <citation type="submission" date="2011-01" db="EMBL/GenBank/DDBJ databases">
        <title>Complete sequence of chromosome of Streptomyces flavogriseus ATCC 33331.</title>
        <authorList>
            <consortium name="US DOE Joint Genome Institute"/>
            <person name="Lucas S."/>
            <person name="Copeland A."/>
            <person name="Lapidus A."/>
            <person name="Cheng J.-F."/>
            <person name="Goodwin L."/>
            <person name="Pitluck S."/>
            <person name="Davenport K."/>
            <person name="Detter J.C."/>
            <person name="Han C."/>
            <person name="Tapia R."/>
            <person name="Land M."/>
            <person name="Hauser L."/>
            <person name="Kyrpides N."/>
            <person name="Ivanova N."/>
            <person name="Ovchinnikova G."/>
            <person name="Pagani I."/>
            <person name="Brumm P."/>
            <person name="Mead D."/>
            <person name="Woyke T."/>
        </authorList>
    </citation>
    <scope>NUCLEOTIDE SEQUENCE [LARGE SCALE GENOMIC DNA]</scope>
    <source>
        <strain evidence="4">ATCC 33331 / IAF-45CD</strain>
    </source>
</reference>
<dbReference type="KEGG" id="sfa:Sfla_2778"/>
<accession>A0A8D3WKL9</accession>
<sequence>MSENHSTGPMRWDEHARGGAGGWVHASDAGTEHSGGPAPEPSPGPGDGRPTLPRKYLLLAVGGGLVVAAVILTVAHVLRPSPSESGHAAGSSPSGSPSRALTGSSASESEPSDPPAASGEEQAAAVDALLERSEADRQQVVDAVNAVEACASDDSVDTAGQTLADAAVRREGLITDLSALDVGALPSGSRATDSLRTGWQHSADADRAFADWAHDAQGCSPGAVPHTPSYDKGVRSSELATGSKEEFLTLWKPIAMDHGLPERDTAEL</sequence>
<feature type="transmembrane region" description="Helical" evidence="2">
    <location>
        <begin position="56"/>
        <end position="78"/>
    </location>
</feature>
<evidence type="ECO:0000256" key="2">
    <source>
        <dbReference type="SAM" id="Phobius"/>
    </source>
</evidence>